<accession>A0ABM4QL36</accession>
<dbReference type="RefSeq" id="XP_070624010.1">
    <property type="nucleotide sequence ID" value="XM_070767909.1"/>
</dbReference>
<proteinExistence type="predicted"/>
<feature type="region of interest" description="Disordered" evidence="1">
    <location>
        <begin position="64"/>
        <end position="85"/>
    </location>
</feature>
<dbReference type="Proteomes" id="UP001652663">
    <property type="component" value="Chromosome 16"/>
</dbReference>
<dbReference type="GeneID" id="139176317"/>
<keyword evidence="2" id="KW-1185">Reference proteome</keyword>
<evidence type="ECO:0000256" key="1">
    <source>
        <dbReference type="SAM" id="MobiDB-lite"/>
    </source>
</evidence>
<organism evidence="2 3">
    <name type="scientific">Bos indicus</name>
    <name type="common">Zebu</name>
    <dbReference type="NCBI Taxonomy" id="9915"/>
    <lineage>
        <taxon>Eukaryota</taxon>
        <taxon>Metazoa</taxon>
        <taxon>Chordata</taxon>
        <taxon>Craniata</taxon>
        <taxon>Vertebrata</taxon>
        <taxon>Euteleostomi</taxon>
        <taxon>Mammalia</taxon>
        <taxon>Eutheria</taxon>
        <taxon>Laurasiatheria</taxon>
        <taxon>Artiodactyla</taxon>
        <taxon>Ruminantia</taxon>
        <taxon>Pecora</taxon>
        <taxon>Bovidae</taxon>
        <taxon>Bovinae</taxon>
        <taxon>Bos</taxon>
    </lineage>
</organism>
<reference evidence="3" key="1">
    <citation type="submission" date="2025-08" db="UniProtKB">
        <authorList>
            <consortium name="RefSeq"/>
        </authorList>
    </citation>
    <scope>IDENTIFICATION</scope>
    <source>
        <tissue evidence="3">Blood</tissue>
    </source>
</reference>
<sequence length="250" mass="27657">MGNLNCLGGGLIQKAKRNIPRMSRTSRTSWMKRVCCWPHNRVHPISDSTEELPEDHLEGLSVSRLEEEAPPNSIAREQASEHVPQEDMVVELPQDWAEDEPLKTVDESGEACEHAPQEHVVVELPQAGAEESPLQPLEAAGAANEHDFTEDLPVNPPCDNTEETQCFSKVALSGCESDCFVENVSSNDAEENAATPDECCPQTPRNCMVHIEDLEESKTIEIPKRSLVIFLKTASGEVSSDDEEDLEEQE</sequence>
<name>A0ABM4QL36_BOSIN</name>
<protein>
    <submittedName>
        <fullName evidence="3">Uncharacterized protein isoform X1</fullName>
    </submittedName>
</protein>
<evidence type="ECO:0000313" key="2">
    <source>
        <dbReference type="Proteomes" id="UP001652663"/>
    </source>
</evidence>
<gene>
    <name evidence="3" type="primary">LOC139176317</name>
</gene>
<evidence type="ECO:0000313" key="3">
    <source>
        <dbReference type="RefSeq" id="XP_070624010.1"/>
    </source>
</evidence>